<dbReference type="Proteomes" id="UP000320055">
    <property type="component" value="Unassembled WGS sequence"/>
</dbReference>
<sequence>MWSIHLKIAVKHKINHFALRNRIYVKALQQAMCGLHLLKSA</sequence>
<evidence type="ECO:0000313" key="1">
    <source>
        <dbReference type="EMBL" id="VEP12528.1"/>
    </source>
</evidence>
<keyword evidence="2" id="KW-1185">Reference proteome</keyword>
<reference evidence="1 2" key="1">
    <citation type="submission" date="2019-01" db="EMBL/GenBank/DDBJ databases">
        <authorList>
            <person name="Brito A."/>
        </authorList>
    </citation>
    <scope>NUCLEOTIDE SEQUENCE [LARGE SCALE GENOMIC DNA]</scope>
    <source>
        <strain evidence="1">1</strain>
    </source>
</reference>
<proteinExistence type="predicted"/>
<dbReference type="AlphaFoldDB" id="A0A563VM89"/>
<evidence type="ECO:0000313" key="2">
    <source>
        <dbReference type="Proteomes" id="UP000320055"/>
    </source>
</evidence>
<protein>
    <submittedName>
        <fullName evidence="1">Uncharacterized protein</fullName>
    </submittedName>
</protein>
<organism evidence="1 2">
    <name type="scientific">Hyella patelloides LEGE 07179</name>
    <dbReference type="NCBI Taxonomy" id="945734"/>
    <lineage>
        <taxon>Bacteria</taxon>
        <taxon>Bacillati</taxon>
        <taxon>Cyanobacteriota</taxon>
        <taxon>Cyanophyceae</taxon>
        <taxon>Pleurocapsales</taxon>
        <taxon>Hyellaceae</taxon>
        <taxon>Hyella</taxon>
    </lineage>
</organism>
<name>A0A563VM89_9CYAN</name>
<accession>A0A563VM89</accession>
<gene>
    <name evidence="1" type="ORF">H1P_1520002</name>
</gene>
<dbReference type="EMBL" id="CAACVJ010000060">
    <property type="protein sequence ID" value="VEP12528.1"/>
    <property type="molecule type" value="Genomic_DNA"/>
</dbReference>